<evidence type="ECO:0008006" key="3">
    <source>
        <dbReference type="Google" id="ProtNLM"/>
    </source>
</evidence>
<reference evidence="1 2" key="1">
    <citation type="submission" date="2024-09" db="EMBL/GenBank/DDBJ databases">
        <authorList>
            <person name="Sun Q."/>
            <person name="Mori K."/>
        </authorList>
    </citation>
    <scope>NUCLEOTIDE SEQUENCE [LARGE SCALE GENOMIC DNA]</scope>
    <source>
        <strain evidence="1 2">CGMCC 1.15906</strain>
    </source>
</reference>
<dbReference type="Proteomes" id="UP001589890">
    <property type="component" value="Unassembled WGS sequence"/>
</dbReference>
<organism evidence="1 2">
    <name type="scientific">Kribbella deserti</name>
    <dbReference type="NCBI Taxonomy" id="1926257"/>
    <lineage>
        <taxon>Bacteria</taxon>
        <taxon>Bacillati</taxon>
        <taxon>Actinomycetota</taxon>
        <taxon>Actinomycetes</taxon>
        <taxon>Propionibacteriales</taxon>
        <taxon>Kribbellaceae</taxon>
        <taxon>Kribbella</taxon>
    </lineage>
</organism>
<dbReference type="RefSeq" id="WP_380048612.1">
    <property type="nucleotide sequence ID" value="NZ_JBHLTC010000018.1"/>
</dbReference>
<evidence type="ECO:0000313" key="2">
    <source>
        <dbReference type="Proteomes" id="UP001589890"/>
    </source>
</evidence>
<protein>
    <recommendedName>
        <fullName evidence="3">YtkA-like domain-containing protein</fullName>
    </recommendedName>
</protein>
<accession>A0ABV6QNU4</accession>
<proteinExistence type="predicted"/>
<sequence length="145" mass="14932">MSATTRRSTLVLICAAVILAVAGYVVVRQLGSAETALGAAAEAKSSRYAVQLWLPDHRVGEIDSRVVVKDLNGGPAAVRAVSLESAMPSMGHATAVVQALPEGENTGAFGARGELFPMSGVWEVTVRLDTADGPDAATVTVSVQN</sequence>
<dbReference type="EMBL" id="JBHLTC010000018">
    <property type="protein sequence ID" value="MFC0625818.1"/>
    <property type="molecule type" value="Genomic_DNA"/>
</dbReference>
<evidence type="ECO:0000313" key="1">
    <source>
        <dbReference type="EMBL" id="MFC0625818.1"/>
    </source>
</evidence>
<gene>
    <name evidence="1" type="ORF">ACFFGN_17195</name>
</gene>
<comment type="caution">
    <text evidence="1">The sequence shown here is derived from an EMBL/GenBank/DDBJ whole genome shotgun (WGS) entry which is preliminary data.</text>
</comment>
<name>A0ABV6QNU4_9ACTN</name>
<keyword evidence="2" id="KW-1185">Reference proteome</keyword>